<evidence type="ECO:0000259" key="1">
    <source>
        <dbReference type="Pfam" id="PF08268"/>
    </source>
</evidence>
<dbReference type="SUPFAM" id="SSF50969">
    <property type="entry name" value="YVTN repeat-like/Quinoprotein amine dehydrogenase"/>
    <property type="match status" value="1"/>
</dbReference>
<evidence type="ECO:0000313" key="2">
    <source>
        <dbReference type="EMBL" id="KAK1630896.1"/>
    </source>
</evidence>
<protein>
    <recommendedName>
        <fullName evidence="1">F-box associated beta-propeller type 3 domain-containing protein</fullName>
    </recommendedName>
</protein>
<dbReference type="PANTHER" id="PTHR35546">
    <property type="entry name" value="F-BOX PROTEIN INTERACTION DOMAIN PROTEIN-RELATED"/>
    <property type="match status" value="1"/>
</dbReference>
<dbReference type="Pfam" id="PF08268">
    <property type="entry name" value="FBA_3"/>
    <property type="match status" value="1"/>
</dbReference>
<keyword evidence="3" id="KW-1185">Reference proteome</keyword>
<organism evidence="2 3">
    <name type="scientific">Lolium multiflorum</name>
    <name type="common">Italian ryegrass</name>
    <name type="synonym">Lolium perenne subsp. multiflorum</name>
    <dbReference type="NCBI Taxonomy" id="4521"/>
    <lineage>
        <taxon>Eukaryota</taxon>
        <taxon>Viridiplantae</taxon>
        <taxon>Streptophyta</taxon>
        <taxon>Embryophyta</taxon>
        <taxon>Tracheophyta</taxon>
        <taxon>Spermatophyta</taxon>
        <taxon>Magnoliopsida</taxon>
        <taxon>Liliopsida</taxon>
        <taxon>Poales</taxon>
        <taxon>Poaceae</taxon>
        <taxon>BOP clade</taxon>
        <taxon>Pooideae</taxon>
        <taxon>Poodae</taxon>
        <taxon>Poeae</taxon>
        <taxon>Poeae Chloroplast Group 2 (Poeae type)</taxon>
        <taxon>Loliodinae</taxon>
        <taxon>Loliinae</taxon>
        <taxon>Lolium</taxon>
    </lineage>
</organism>
<dbReference type="InterPro" id="IPR036047">
    <property type="entry name" value="F-box-like_dom_sf"/>
</dbReference>
<dbReference type="EMBL" id="JAUUTY010000005">
    <property type="protein sequence ID" value="KAK1630896.1"/>
    <property type="molecule type" value="Genomic_DNA"/>
</dbReference>
<proteinExistence type="predicted"/>
<dbReference type="InterPro" id="IPR017451">
    <property type="entry name" value="F-box-assoc_interact_dom"/>
</dbReference>
<dbReference type="InterPro" id="IPR011044">
    <property type="entry name" value="Quino_amine_DH_bsu"/>
</dbReference>
<feature type="domain" description="F-box associated beta-propeller type 3" evidence="1">
    <location>
        <begin position="109"/>
        <end position="350"/>
    </location>
</feature>
<dbReference type="SUPFAM" id="SSF81383">
    <property type="entry name" value="F-box domain"/>
    <property type="match status" value="1"/>
</dbReference>
<dbReference type="Proteomes" id="UP001231189">
    <property type="component" value="Unassembled WGS sequence"/>
</dbReference>
<evidence type="ECO:0000313" key="3">
    <source>
        <dbReference type="Proteomes" id="UP001231189"/>
    </source>
</evidence>
<gene>
    <name evidence="2" type="ORF">QYE76_005211</name>
</gene>
<sequence length="378" mass="43373">MRLQEAAIEGTDPAGRSVLPAALAYPEDRGPCDHLRSVCRFKCVSTTWRDLISHPIHRKKLPQTLSGFFTKHDDDTETMPCSVLHFTNISGRGPPLISPSFDFLPVHTRVFPLNTCNGLILCACDPIGDMTEFHDFVCNPTTKEWVALPDSKLGHMRRIRYLGFNPAVSPHFYVFEFFVDYERFPPLLNRVEVYSFETGERVHREDNDVLPFDRRLSSVFFNGCLHYVTIDHSIAVRDTQGKACRSIPAPDNEEYGFIQQSQGRLHYANFESDDEDVMTRLVVYVLEDYENQQWALKHTAEASYVLGRTCSKHARRFEWVAIHPDCNTIFYVLGCSNILMSYDMDRQEVQAICSLGKDTQKVYLPYVPLFSESQALHL</sequence>
<dbReference type="NCBIfam" id="TIGR01640">
    <property type="entry name" value="F_box_assoc_1"/>
    <property type="match status" value="1"/>
</dbReference>
<reference evidence="2" key="1">
    <citation type="submission" date="2023-07" db="EMBL/GenBank/DDBJ databases">
        <title>A chromosome-level genome assembly of Lolium multiflorum.</title>
        <authorList>
            <person name="Chen Y."/>
            <person name="Copetti D."/>
            <person name="Kolliker R."/>
            <person name="Studer B."/>
        </authorList>
    </citation>
    <scope>NUCLEOTIDE SEQUENCE</scope>
    <source>
        <strain evidence="2">02402/16</strain>
        <tissue evidence="2">Leaf</tissue>
    </source>
</reference>
<name>A0AAD8RW13_LOLMU</name>
<dbReference type="InterPro" id="IPR055290">
    <property type="entry name" value="At3g26010-like"/>
</dbReference>
<dbReference type="PANTHER" id="PTHR35546:SF38">
    <property type="entry name" value="F-BOX DOMAIN-CONTAINING PROTEIN"/>
    <property type="match status" value="1"/>
</dbReference>
<dbReference type="InterPro" id="IPR013187">
    <property type="entry name" value="F-box-assoc_dom_typ3"/>
</dbReference>
<dbReference type="AlphaFoldDB" id="A0AAD8RW13"/>
<comment type="caution">
    <text evidence="2">The sequence shown here is derived from an EMBL/GenBank/DDBJ whole genome shotgun (WGS) entry which is preliminary data.</text>
</comment>
<accession>A0AAD8RW13</accession>